<evidence type="ECO:0000313" key="13">
    <source>
        <dbReference type="EMBL" id="CAL1272997.1"/>
    </source>
</evidence>
<dbReference type="FunFam" id="3.30.1600.10:FF:000013">
    <property type="entry name" value="NAD-dependent protein deacetylase sirtuin-1"/>
    <property type="match status" value="1"/>
</dbReference>
<protein>
    <recommendedName>
        <fullName evidence="4">protein acetyllysine N-acetyltransferase</fullName>
        <ecNumber evidence="4">2.3.1.286</ecNumber>
    </recommendedName>
</protein>
<dbReference type="GO" id="GO:0033553">
    <property type="term" value="C:rDNA heterochromatin"/>
    <property type="evidence" value="ECO:0007669"/>
    <property type="project" value="TreeGrafter"/>
</dbReference>
<feature type="compositionally biased region" description="Low complexity" evidence="11">
    <location>
        <begin position="581"/>
        <end position="591"/>
    </location>
</feature>
<evidence type="ECO:0000256" key="8">
    <source>
        <dbReference type="ARBA" id="ARBA00023027"/>
    </source>
</evidence>
<feature type="compositionally biased region" description="Low complexity" evidence="11">
    <location>
        <begin position="657"/>
        <end position="668"/>
    </location>
</feature>
<dbReference type="Pfam" id="PF02146">
    <property type="entry name" value="SIR2"/>
    <property type="match status" value="1"/>
</dbReference>
<comment type="cofactor">
    <cofactor evidence="1">
        <name>Zn(2+)</name>
        <dbReference type="ChEBI" id="CHEBI:29105"/>
    </cofactor>
</comment>
<feature type="region of interest" description="Disordered" evidence="11">
    <location>
        <begin position="653"/>
        <end position="722"/>
    </location>
</feature>
<evidence type="ECO:0000259" key="12">
    <source>
        <dbReference type="PROSITE" id="PS50305"/>
    </source>
</evidence>
<dbReference type="GO" id="GO:0005654">
    <property type="term" value="C:nucleoplasm"/>
    <property type="evidence" value="ECO:0007669"/>
    <property type="project" value="TreeGrafter"/>
</dbReference>
<keyword evidence="9" id="KW-0539">Nucleus</keyword>
<sequence>MFTHSEKIEHFWDLKLLGIKEPTEKNIQRRRSGEVLYPLILMVVICSHFYSETYKMADAMQASCAAPVFKRPRLEFSPCESETLISYESVSSEERFSVDSGVQEDPYEVTSSSDCPTDHLDEGTSLASGFNTSSSNGIHIPTVSDVQQIDFVIDNSSNFFGHESCHQTGIVPPQGESEENDLEDQDSISELSGLSDLSNISEDGDLNSDQESWIQRQKNCGMDPRMILGEILPKGTLIPQNVNDGLLWRYIINMLNEPKRSKLTDINTLDDAVNLLRTCKNIIVLTGAGVSVSCGIPDFRSRNGIYARLSKDYPDLPDPQAMFDIAYFRRDPRPFFKFAKEIYPGQFQPSPSHRFIKLLEKQEKLLRNYSQNIDTLEHAAGIKNVITCHGSFATATCTRCRYKVDSSVIKEDIFNQTIPYCPVCPSELGERGIMKPDIVFFGEGLSDEFHDRLNDDKQVCDLLIVIGSSLKVRPVAMIPSSIPNHVPQILINREPLKHLTFDIELLGDCDVIIGELCQRLKSEWDLGDDIPCAPLKEVNVNSPSKDNVHPLNDFASLDSTDFAEINNNFEFTQGQTNGGPSSLSQSEESNSCDYHGLSAIKLDDSEDGSNQGQLFPDSTNQVAPKLDDMYQSYLFIPPNRYIFQGAEVYREDDDDCCSTSTDYSSDSDSAQRPPSDDGVGDLNSGLSLQSQYNIPSQSDSDQPCPVSESGVDSKHSNESPNT</sequence>
<feature type="binding site" evidence="10">
    <location>
        <position position="400"/>
    </location>
    <ligand>
        <name>Zn(2+)</name>
        <dbReference type="ChEBI" id="CHEBI:29105"/>
    </ligand>
</feature>
<dbReference type="EC" id="2.3.1.286" evidence="4"/>
<comment type="caution">
    <text evidence="13">The sequence shown here is derived from an EMBL/GenBank/DDBJ whole genome shotgun (WGS) entry which is preliminary data.</text>
</comment>
<feature type="domain" description="Deacetylase sirtuin-type" evidence="12">
    <location>
        <begin position="262"/>
        <end position="523"/>
    </location>
</feature>
<name>A0AAV1ZMU4_9ARAC</name>
<feature type="compositionally biased region" description="Polar residues" evidence="11">
    <location>
        <begin position="608"/>
        <end position="621"/>
    </location>
</feature>
<keyword evidence="6 10" id="KW-0479">Metal-binding</keyword>
<dbReference type="GO" id="GO:0046872">
    <property type="term" value="F:metal ion binding"/>
    <property type="evidence" value="ECO:0007669"/>
    <property type="project" value="UniProtKB-KW"/>
</dbReference>
<dbReference type="CDD" id="cd01408">
    <property type="entry name" value="SIRT1"/>
    <property type="match status" value="1"/>
</dbReference>
<keyword evidence="5" id="KW-0808">Transferase</keyword>
<dbReference type="InterPro" id="IPR029035">
    <property type="entry name" value="DHS-like_NAD/FAD-binding_dom"/>
</dbReference>
<evidence type="ECO:0000256" key="4">
    <source>
        <dbReference type="ARBA" id="ARBA00012928"/>
    </source>
</evidence>
<evidence type="ECO:0000313" key="14">
    <source>
        <dbReference type="Proteomes" id="UP001497382"/>
    </source>
</evidence>
<evidence type="ECO:0000256" key="7">
    <source>
        <dbReference type="ARBA" id="ARBA00022833"/>
    </source>
</evidence>
<accession>A0AAV1ZMU4</accession>
<dbReference type="Gene3D" id="3.40.50.1220">
    <property type="entry name" value="TPP-binding domain"/>
    <property type="match status" value="1"/>
</dbReference>
<evidence type="ECO:0000256" key="10">
    <source>
        <dbReference type="PROSITE-ProRule" id="PRU00236"/>
    </source>
</evidence>
<dbReference type="InterPro" id="IPR026590">
    <property type="entry name" value="Ssirtuin_cat_dom"/>
</dbReference>
<evidence type="ECO:0000256" key="2">
    <source>
        <dbReference type="ARBA" id="ARBA00004123"/>
    </source>
</evidence>
<feature type="compositionally biased region" description="Acidic residues" evidence="11">
    <location>
        <begin position="176"/>
        <end position="187"/>
    </location>
</feature>
<feature type="binding site" evidence="10">
    <location>
        <position position="397"/>
    </location>
    <ligand>
        <name>Zn(2+)</name>
        <dbReference type="ChEBI" id="CHEBI:29105"/>
    </ligand>
</feature>
<dbReference type="AlphaFoldDB" id="A0AAV1ZMU4"/>
<keyword evidence="7 10" id="KW-0862">Zinc</keyword>
<reference evidence="13 14" key="1">
    <citation type="submission" date="2024-04" db="EMBL/GenBank/DDBJ databases">
        <authorList>
            <person name="Rising A."/>
            <person name="Reimegard J."/>
            <person name="Sonavane S."/>
            <person name="Akerstrom W."/>
            <person name="Nylinder S."/>
            <person name="Hedman E."/>
            <person name="Kallberg Y."/>
        </authorList>
    </citation>
    <scope>NUCLEOTIDE SEQUENCE [LARGE SCALE GENOMIC DNA]</scope>
</reference>
<dbReference type="InterPro" id="IPR003000">
    <property type="entry name" value="Sirtuin"/>
</dbReference>
<evidence type="ECO:0000256" key="11">
    <source>
        <dbReference type="SAM" id="MobiDB-lite"/>
    </source>
</evidence>
<dbReference type="PANTHER" id="PTHR11085">
    <property type="entry name" value="NAD-DEPENDENT PROTEIN DEACYLASE SIRTUIN-5, MITOCHONDRIAL-RELATED"/>
    <property type="match status" value="1"/>
</dbReference>
<evidence type="ECO:0000256" key="3">
    <source>
        <dbReference type="ARBA" id="ARBA00006924"/>
    </source>
</evidence>
<feature type="binding site" evidence="10">
    <location>
        <position position="421"/>
    </location>
    <ligand>
        <name>Zn(2+)</name>
        <dbReference type="ChEBI" id="CHEBI:29105"/>
    </ligand>
</feature>
<feature type="region of interest" description="Disordered" evidence="11">
    <location>
        <begin position="570"/>
        <end position="591"/>
    </location>
</feature>
<dbReference type="GO" id="GO:0070403">
    <property type="term" value="F:NAD+ binding"/>
    <property type="evidence" value="ECO:0007669"/>
    <property type="project" value="InterPro"/>
</dbReference>
<comment type="subcellular location">
    <subcellularLocation>
        <location evidence="2">Nucleus</location>
    </subcellularLocation>
</comment>
<dbReference type="InterPro" id="IPR050134">
    <property type="entry name" value="NAD-dep_sirtuin_deacylases"/>
</dbReference>
<feature type="compositionally biased region" description="Polar residues" evidence="11">
    <location>
        <begin position="684"/>
        <end position="701"/>
    </location>
</feature>
<evidence type="ECO:0000256" key="5">
    <source>
        <dbReference type="ARBA" id="ARBA00022679"/>
    </source>
</evidence>
<keyword evidence="8" id="KW-0520">NAD</keyword>
<comment type="similarity">
    <text evidence="3">Belongs to the sirtuin family. Class I subfamily.</text>
</comment>
<dbReference type="PANTHER" id="PTHR11085:SF9">
    <property type="entry name" value="NAD-DEPENDENT PROTEIN DEACETYLASE SIRTUIN-1"/>
    <property type="match status" value="1"/>
</dbReference>
<dbReference type="Proteomes" id="UP001497382">
    <property type="component" value="Unassembled WGS sequence"/>
</dbReference>
<feature type="binding site" evidence="10">
    <location>
        <position position="424"/>
    </location>
    <ligand>
        <name>Zn(2+)</name>
        <dbReference type="ChEBI" id="CHEBI:29105"/>
    </ligand>
</feature>
<feature type="region of interest" description="Disordered" evidence="11">
    <location>
        <begin position="97"/>
        <end position="128"/>
    </location>
</feature>
<dbReference type="GO" id="GO:0003714">
    <property type="term" value="F:transcription corepressor activity"/>
    <property type="evidence" value="ECO:0007669"/>
    <property type="project" value="TreeGrafter"/>
</dbReference>
<feature type="compositionally biased region" description="Basic and acidic residues" evidence="11">
    <location>
        <begin position="711"/>
        <end position="722"/>
    </location>
</feature>
<feature type="active site" description="Proton acceptor" evidence="10">
    <location>
        <position position="389"/>
    </location>
</feature>
<gene>
    <name evidence="13" type="ORF">LARSCL_LOCUS6699</name>
</gene>
<dbReference type="EMBL" id="CAXIEN010000065">
    <property type="protein sequence ID" value="CAL1272997.1"/>
    <property type="molecule type" value="Genomic_DNA"/>
</dbReference>
<keyword evidence="14" id="KW-1185">Reference proteome</keyword>
<dbReference type="PROSITE" id="PS50305">
    <property type="entry name" value="SIRTUIN"/>
    <property type="match status" value="1"/>
</dbReference>
<dbReference type="GO" id="GO:0002039">
    <property type="term" value="F:p53 binding"/>
    <property type="evidence" value="ECO:0007669"/>
    <property type="project" value="TreeGrafter"/>
</dbReference>
<proteinExistence type="inferred from homology"/>
<feature type="region of interest" description="Disordered" evidence="11">
    <location>
        <begin position="602"/>
        <end position="621"/>
    </location>
</feature>
<feature type="region of interest" description="Disordered" evidence="11">
    <location>
        <begin position="164"/>
        <end position="187"/>
    </location>
</feature>
<evidence type="ECO:0000256" key="9">
    <source>
        <dbReference type="ARBA" id="ARBA00023242"/>
    </source>
</evidence>
<feature type="compositionally biased region" description="Polar residues" evidence="11">
    <location>
        <begin position="570"/>
        <end position="580"/>
    </location>
</feature>
<dbReference type="GO" id="GO:0017136">
    <property type="term" value="F:histone deacetylase activity, NAD-dependent"/>
    <property type="evidence" value="ECO:0007669"/>
    <property type="project" value="TreeGrafter"/>
</dbReference>
<dbReference type="InterPro" id="IPR026591">
    <property type="entry name" value="Sirtuin_cat_small_dom_sf"/>
</dbReference>
<dbReference type="SUPFAM" id="SSF52467">
    <property type="entry name" value="DHS-like NAD/FAD-binding domain"/>
    <property type="match status" value="1"/>
</dbReference>
<evidence type="ECO:0000256" key="6">
    <source>
        <dbReference type="ARBA" id="ARBA00022723"/>
    </source>
</evidence>
<dbReference type="GO" id="GO:0005637">
    <property type="term" value="C:nuclear inner membrane"/>
    <property type="evidence" value="ECO:0007669"/>
    <property type="project" value="TreeGrafter"/>
</dbReference>
<evidence type="ECO:0000256" key="1">
    <source>
        <dbReference type="ARBA" id="ARBA00001947"/>
    </source>
</evidence>
<dbReference type="Gene3D" id="3.30.1600.10">
    <property type="entry name" value="SIR2/SIRT2 'Small Domain"/>
    <property type="match status" value="1"/>
</dbReference>
<organism evidence="13 14">
    <name type="scientific">Larinioides sclopetarius</name>
    <dbReference type="NCBI Taxonomy" id="280406"/>
    <lineage>
        <taxon>Eukaryota</taxon>
        <taxon>Metazoa</taxon>
        <taxon>Ecdysozoa</taxon>
        <taxon>Arthropoda</taxon>
        <taxon>Chelicerata</taxon>
        <taxon>Arachnida</taxon>
        <taxon>Araneae</taxon>
        <taxon>Araneomorphae</taxon>
        <taxon>Entelegynae</taxon>
        <taxon>Araneoidea</taxon>
        <taxon>Araneidae</taxon>
        <taxon>Larinioides</taxon>
    </lineage>
</organism>